<comment type="cofactor">
    <cofactor evidence="2">
        <name>Mg(2+)</name>
        <dbReference type="ChEBI" id="CHEBI:18420"/>
    </cofactor>
</comment>
<organism evidence="10">
    <name type="scientific">Trepomonas sp. PC1</name>
    <dbReference type="NCBI Taxonomy" id="1076344"/>
    <lineage>
        <taxon>Eukaryota</taxon>
        <taxon>Metamonada</taxon>
        <taxon>Diplomonadida</taxon>
        <taxon>Hexamitidae</taxon>
        <taxon>Hexamitinae</taxon>
        <taxon>Trepomonas</taxon>
    </lineage>
</organism>
<gene>
    <name evidence="10" type="ORF">TPC1_15082</name>
</gene>
<evidence type="ECO:0000259" key="8">
    <source>
        <dbReference type="Pfam" id="PF03828"/>
    </source>
</evidence>
<dbReference type="GO" id="GO:0031123">
    <property type="term" value="P:RNA 3'-end processing"/>
    <property type="evidence" value="ECO:0007669"/>
    <property type="project" value="TreeGrafter"/>
</dbReference>
<feature type="domain" description="PAP-associated" evidence="8">
    <location>
        <begin position="387"/>
        <end position="425"/>
    </location>
</feature>
<dbReference type="Pfam" id="PF22600">
    <property type="entry name" value="MTPAP-like_central"/>
    <property type="match status" value="1"/>
</dbReference>
<evidence type="ECO:0000256" key="1">
    <source>
        <dbReference type="ARBA" id="ARBA00001936"/>
    </source>
</evidence>
<evidence type="ECO:0000256" key="2">
    <source>
        <dbReference type="ARBA" id="ARBA00001946"/>
    </source>
</evidence>
<dbReference type="SUPFAM" id="SSF81631">
    <property type="entry name" value="PAP/OAS1 substrate-binding domain"/>
    <property type="match status" value="1"/>
</dbReference>
<comment type="cofactor">
    <cofactor evidence="1">
        <name>Mn(2+)</name>
        <dbReference type="ChEBI" id="CHEBI:29035"/>
    </cofactor>
</comment>
<dbReference type="PANTHER" id="PTHR12271:SF40">
    <property type="entry name" value="POLY(A) RNA POLYMERASE GLD2"/>
    <property type="match status" value="1"/>
</dbReference>
<name>A0A146KBJ0_9EUKA</name>
<evidence type="ECO:0000256" key="4">
    <source>
        <dbReference type="ARBA" id="ARBA00022490"/>
    </source>
</evidence>
<dbReference type="AlphaFoldDB" id="A0A146KBJ0"/>
<evidence type="ECO:0000256" key="7">
    <source>
        <dbReference type="ARBA" id="ARBA00022842"/>
    </source>
</evidence>
<proteinExistence type="predicted"/>
<accession>A0A146KBJ0</accession>
<dbReference type="GO" id="GO:0016779">
    <property type="term" value="F:nucleotidyltransferase activity"/>
    <property type="evidence" value="ECO:0007669"/>
    <property type="project" value="TreeGrafter"/>
</dbReference>
<evidence type="ECO:0000256" key="6">
    <source>
        <dbReference type="ARBA" id="ARBA00022723"/>
    </source>
</evidence>
<feature type="non-terminal residue" evidence="10">
    <location>
        <position position="1"/>
    </location>
</feature>
<dbReference type="SUPFAM" id="SSF81301">
    <property type="entry name" value="Nucleotidyltransferase"/>
    <property type="match status" value="1"/>
</dbReference>
<evidence type="ECO:0000256" key="5">
    <source>
        <dbReference type="ARBA" id="ARBA00022679"/>
    </source>
</evidence>
<sequence length="580" mass="67821">TIDITIEVDPKEINLPPGLGFDDDIEIEFNSKYDPFIGPLKNDPFYNIPDLLSTCNPPFQIPKKQDSKQCNINDDTVGNITYKLPQLMKKLNAQPFQQDKIDLIQKYMAQKIQQKFKNASLEIFGGVVNGLSRVGGDIDSTVIIDQDLGTLEQNACRELLEDPEFHNQLDVSISDYVHILEQQKVSNYQVQDYKEHDQVAELNQDLLQRRDRWRKAMILYSISKVFHKMEISAYVFRARVPVLRLSLRFDKQQNKVIEHQEYLEQFNQNDKKIPSNIDFISVDLCLNNLLPIQNTKLIHEYIRQNQMTKQLILLIKEWANKRQITQKYGSTLLNSYSISLLVIFYLQQIGILQNLQKCNELKVVSGYNCAFKKTEVQKNFTNDQFTRVLIGFFLFYGYQFNYDTSVISVRSGRSLNRAEKSWFVQQGDFAAKFKTNCDVELGFSPESQISEKEARQRLESFLEDIVADYQTPTQNFINQHCKICLEDPFEMNVNVTRTVEFEEFRLIKQEFRRAFSVLKRQNALDWLFFDPSVDPPGQFPHDSFKKMKRQQEDAKIVEFSVQVQPVVENKVKMSFKLSEK</sequence>
<dbReference type="InterPro" id="IPR002058">
    <property type="entry name" value="PAP_assoc"/>
</dbReference>
<dbReference type="InterPro" id="IPR054708">
    <property type="entry name" value="MTPAP-like_central"/>
</dbReference>
<feature type="domain" description="Poly(A) RNA polymerase mitochondrial-like central palm" evidence="9">
    <location>
        <begin position="84"/>
        <end position="302"/>
    </location>
</feature>
<comment type="subcellular location">
    <subcellularLocation>
        <location evidence="3">Cytoplasm</location>
    </subcellularLocation>
</comment>
<keyword evidence="5" id="KW-0808">Transferase</keyword>
<evidence type="ECO:0000259" key="9">
    <source>
        <dbReference type="Pfam" id="PF22600"/>
    </source>
</evidence>
<reference evidence="10" key="1">
    <citation type="submission" date="2015-07" db="EMBL/GenBank/DDBJ databases">
        <title>Adaptation to a free-living lifestyle via gene acquisitions in the diplomonad Trepomonas sp. PC1.</title>
        <authorList>
            <person name="Xu F."/>
            <person name="Jerlstrom-Hultqvist J."/>
            <person name="Kolisko M."/>
            <person name="Simpson A.G.B."/>
            <person name="Roger A.J."/>
            <person name="Svard S.G."/>
            <person name="Andersson J.O."/>
        </authorList>
    </citation>
    <scope>NUCLEOTIDE SEQUENCE</scope>
    <source>
        <strain evidence="10">PC1</strain>
    </source>
</reference>
<dbReference type="EMBL" id="GDID01003765">
    <property type="protein sequence ID" value="JAP92841.1"/>
    <property type="molecule type" value="Transcribed_RNA"/>
</dbReference>
<evidence type="ECO:0000313" key="10">
    <source>
        <dbReference type="EMBL" id="JAP92841.1"/>
    </source>
</evidence>
<protein>
    <submittedName>
        <fullName evidence="10">PAP/25A associated domain family</fullName>
    </submittedName>
</protein>
<evidence type="ECO:0000256" key="3">
    <source>
        <dbReference type="ARBA" id="ARBA00004496"/>
    </source>
</evidence>
<dbReference type="GO" id="GO:0005737">
    <property type="term" value="C:cytoplasm"/>
    <property type="evidence" value="ECO:0007669"/>
    <property type="project" value="UniProtKB-SubCell"/>
</dbReference>
<dbReference type="GO" id="GO:0046872">
    <property type="term" value="F:metal ion binding"/>
    <property type="evidence" value="ECO:0007669"/>
    <property type="project" value="UniProtKB-KW"/>
</dbReference>
<keyword evidence="6" id="KW-0479">Metal-binding</keyword>
<keyword evidence="4" id="KW-0963">Cytoplasm</keyword>
<dbReference type="PANTHER" id="PTHR12271">
    <property type="entry name" value="POLY A POLYMERASE CID PAP -RELATED"/>
    <property type="match status" value="1"/>
</dbReference>
<keyword evidence="7" id="KW-0460">Magnesium</keyword>
<dbReference type="Gene3D" id="1.10.1410.10">
    <property type="match status" value="1"/>
</dbReference>
<dbReference type="Pfam" id="PF03828">
    <property type="entry name" value="PAP_assoc"/>
    <property type="match status" value="1"/>
</dbReference>
<dbReference type="InterPro" id="IPR043519">
    <property type="entry name" value="NT_sf"/>
</dbReference>